<reference evidence="1 2" key="1">
    <citation type="submission" date="2016-03" db="EMBL/GenBank/DDBJ databases">
        <title>Characterization of pf16 and phiPMW: Two novel phages infecting Pseudomonas putida PpG1.</title>
        <authorList>
            <person name="Magill D.J."/>
            <person name="Krylov V.N."/>
            <person name="Allen C.C.R."/>
            <person name="McGrath J.W."/>
            <person name="Quinn J.P."/>
            <person name="Kulakov L.A."/>
        </authorList>
    </citation>
    <scope>NUCLEOTIDE SEQUENCE [LARGE SCALE GENOMIC DNA]</scope>
</reference>
<sequence length="81" mass="9598">MIQEFGDRVEGPADYTDRYWQRSNWGIEWTEEGDGPDDEFQYHSEARKKYETTRYMICTLDDGCGERYQAVFDLIKEVADA</sequence>
<dbReference type="EMBL" id="KU862660">
    <property type="protein sequence ID" value="ANA49346.1"/>
    <property type="molecule type" value="Genomic_DNA"/>
</dbReference>
<proteinExistence type="predicted"/>
<dbReference type="Proteomes" id="UP000223738">
    <property type="component" value="Segment"/>
</dbReference>
<evidence type="ECO:0000313" key="2">
    <source>
        <dbReference type="Proteomes" id="UP000223738"/>
    </source>
</evidence>
<organism evidence="1 2">
    <name type="scientific">Pseudomonas phage phiPMW</name>
    <dbReference type="NCBI Taxonomy" id="1815582"/>
    <lineage>
        <taxon>Viruses</taxon>
        <taxon>Duplodnaviria</taxon>
        <taxon>Heunggongvirae</taxon>
        <taxon>Uroviricota</taxon>
        <taxon>Caudoviricetes</taxon>
        <taxon>Plaisancevirus</taxon>
        <taxon>Plaisancevirus PMW</taxon>
    </lineage>
</organism>
<keyword evidence="2" id="KW-1185">Reference proteome</keyword>
<name>A0A1S5R1R8_9CAUD</name>
<evidence type="ECO:0000313" key="1">
    <source>
        <dbReference type="EMBL" id="ANA49346.1"/>
    </source>
</evidence>
<accession>A0A1S5R1R8</accession>
<protein>
    <submittedName>
        <fullName evidence="1">Uncharacterized protein</fullName>
    </submittedName>
</protein>
<gene>
    <name evidence="1" type="ORF">PMW_221</name>
</gene>